<organism evidence="1 2">
    <name type="scientific">Ensete ventricosum</name>
    <name type="common">Abyssinian banana</name>
    <name type="synonym">Musa ensete</name>
    <dbReference type="NCBI Taxonomy" id="4639"/>
    <lineage>
        <taxon>Eukaryota</taxon>
        <taxon>Viridiplantae</taxon>
        <taxon>Streptophyta</taxon>
        <taxon>Embryophyta</taxon>
        <taxon>Tracheophyta</taxon>
        <taxon>Spermatophyta</taxon>
        <taxon>Magnoliopsida</taxon>
        <taxon>Liliopsida</taxon>
        <taxon>Zingiberales</taxon>
        <taxon>Musaceae</taxon>
        <taxon>Ensete</taxon>
    </lineage>
</organism>
<evidence type="ECO:0000313" key="1">
    <source>
        <dbReference type="EMBL" id="KAJ8503829.1"/>
    </source>
</evidence>
<gene>
    <name evidence="1" type="ORF">OPV22_004715</name>
</gene>
<accession>A0AAV8RJE9</accession>
<dbReference type="AlphaFoldDB" id="A0AAV8RJE9"/>
<dbReference type="EMBL" id="JAQQAF010000002">
    <property type="protein sequence ID" value="KAJ8503829.1"/>
    <property type="molecule type" value="Genomic_DNA"/>
</dbReference>
<proteinExistence type="predicted"/>
<protein>
    <submittedName>
        <fullName evidence="1">Uncharacterized protein</fullName>
    </submittedName>
</protein>
<keyword evidence="2" id="KW-1185">Reference proteome</keyword>
<comment type="caution">
    <text evidence="1">The sequence shown here is derived from an EMBL/GenBank/DDBJ whole genome shotgun (WGS) entry which is preliminary data.</text>
</comment>
<sequence length="68" mass="7401">MAARFRLAGGIPESRVRRIRDADDSRESTASLKLATGLVALLPPIISLCLANKDVICLFLVSLVFVFI</sequence>
<evidence type="ECO:0000313" key="2">
    <source>
        <dbReference type="Proteomes" id="UP001222027"/>
    </source>
</evidence>
<reference evidence="1 2" key="1">
    <citation type="submission" date="2022-12" db="EMBL/GenBank/DDBJ databases">
        <title>Chromosome-scale assembly of the Ensete ventricosum genome.</title>
        <authorList>
            <person name="Dussert Y."/>
            <person name="Stocks J."/>
            <person name="Wendawek A."/>
            <person name="Woldeyes F."/>
            <person name="Nichols R.A."/>
            <person name="Borrell J.S."/>
        </authorList>
    </citation>
    <scope>NUCLEOTIDE SEQUENCE [LARGE SCALE GENOMIC DNA]</scope>
    <source>
        <strain evidence="2">cv. Maze</strain>
        <tissue evidence="1">Seeds</tissue>
    </source>
</reference>
<name>A0AAV8RJE9_ENSVE</name>
<dbReference type="Proteomes" id="UP001222027">
    <property type="component" value="Unassembled WGS sequence"/>
</dbReference>